<feature type="compositionally biased region" description="Basic residues" evidence="1">
    <location>
        <begin position="101"/>
        <end position="110"/>
    </location>
</feature>
<gene>
    <name evidence="2" type="ORF">V6N11_026714</name>
</gene>
<evidence type="ECO:0000313" key="3">
    <source>
        <dbReference type="Proteomes" id="UP001396334"/>
    </source>
</evidence>
<comment type="caution">
    <text evidence="2">The sequence shown here is derived from an EMBL/GenBank/DDBJ whole genome shotgun (WGS) entry which is preliminary data.</text>
</comment>
<sequence length="141" mass="15734">MMPCPNFIHSLNWHMINHLPPPPDLHTIPITTSRHRWRTAKKEKNDPKPPPPPWPSIPHSTISLSDKTPSCSWGTHGNNSRATTCRGAHSGSSGDTAVARPRGRSRRGTLRRAATEEIHQQLQWPSFFEISTPKVTNSGLV</sequence>
<reference evidence="2 3" key="1">
    <citation type="journal article" date="2024" name="G3 (Bethesda)">
        <title>Genome assembly of Hibiscus sabdariffa L. provides insights into metabolisms of medicinal natural products.</title>
        <authorList>
            <person name="Kim T."/>
        </authorList>
    </citation>
    <scope>NUCLEOTIDE SEQUENCE [LARGE SCALE GENOMIC DNA]</scope>
    <source>
        <strain evidence="2">TK-2024</strain>
        <tissue evidence="2">Old leaves</tissue>
    </source>
</reference>
<proteinExistence type="predicted"/>
<dbReference type="EMBL" id="JBBPBN010000011">
    <property type="protein sequence ID" value="KAK9029604.1"/>
    <property type="molecule type" value="Genomic_DNA"/>
</dbReference>
<accession>A0ABR2SXD4</accession>
<keyword evidence="3" id="KW-1185">Reference proteome</keyword>
<evidence type="ECO:0000256" key="1">
    <source>
        <dbReference type="SAM" id="MobiDB-lite"/>
    </source>
</evidence>
<organism evidence="2 3">
    <name type="scientific">Hibiscus sabdariffa</name>
    <name type="common">roselle</name>
    <dbReference type="NCBI Taxonomy" id="183260"/>
    <lineage>
        <taxon>Eukaryota</taxon>
        <taxon>Viridiplantae</taxon>
        <taxon>Streptophyta</taxon>
        <taxon>Embryophyta</taxon>
        <taxon>Tracheophyta</taxon>
        <taxon>Spermatophyta</taxon>
        <taxon>Magnoliopsida</taxon>
        <taxon>eudicotyledons</taxon>
        <taxon>Gunneridae</taxon>
        <taxon>Pentapetalae</taxon>
        <taxon>rosids</taxon>
        <taxon>malvids</taxon>
        <taxon>Malvales</taxon>
        <taxon>Malvaceae</taxon>
        <taxon>Malvoideae</taxon>
        <taxon>Hibiscus</taxon>
    </lineage>
</organism>
<evidence type="ECO:0000313" key="2">
    <source>
        <dbReference type="EMBL" id="KAK9029604.1"/>
    </source>
</evidence>
<dbReference type="Proteomes" id="UP001396334">
    <property type="component" value="Unassembled WGS sequence"/>
</dbReference>
<feature type="region of interest" description="Disordered" evidence="1">
    <location>
        <begin position="35"/>
        <end position="112"/>
    </location>
</feature>
<name>A0ABR2SXD4_9ROSI</name>
<feature type="compositionally biased region" description="Polar residues" evidence="1">
    <location>
        <begin position="59"/>
        <end position="83"/>
    </location>
</feature>
<protein>
    <submittedName>
        <fullName evidence="2">Uncharacterized protein</fullName>
    </submittedName>
</protein>